<comment type="cofactor">
    <cofactor evidence="1">
        <name>heme b</name>
        <dbReference type="ChEBI" id="CHEBI:60344"/>
    </cofactor>
</comment>
<evidence type="ECO:0000256" key="8">
    <source>
        <dbReference type="ARBA" id="ARBA00023027"/>
    </source>
</evidence>
<dbReference type="RefSeq" id="WP_345680293.1">
    <property type="nucleotide sequence ID" value="NZ_BAABHS010000044.1"/>
</dbReference>
<sequence>MSEHDSEFDTDAELIRKNLEVVAPRAGDLTSHFYALLFLREPALRDLFPPAMDTQRDRLVQALVRIVGDLENAGELSGYLGRLGRDHRKYDVLTEHYALVGECLIAALARYSGDAWNRATADAWGRAYTNAARIMSGAAEFDATVNPPHWMAEIVAHERPADDIAVVTVRPEHPFPYRAGQYTTVETPWWPRVWRPYSIANAPGDHGLLTFHVRAVPAGWVSNALVHKAHPGDRIKLGPAQGEMVLDHFAPHPVLCVGGGTGIAPLKAIIEEIAYVGSQRVVDFFYGASTHSGLYGLDELLRLSQRMSWFKVRPAVDDMTLAGISGAVAEVLSEYGPRYDCDAYLSGPPEMVRDSARVLRRLGLPSSHIHHDPVAAGFGQPGFGPPGAADADDLTFAGH</sequence>
<evidence type="ECO:0000313" key="15">
    <source>
        <dbReference type="Proteomes" id="UP001500466"/>
    </source>
</evidence>
<keyword evidence="7" id="KW-0411">Iron-sulfur</keyword>
<accession>A0ABP9I8G9</accession>
<dbReference type="CDD" id="cd06187">
    <property type="entry name" value="O2ase_reductase_like"/>
    <property type="match status" value="1"/>
</dbReference>
<keyword evidence="15" id="KW-1185">Reference proteome</keyword>
<dbReference type="InterPro" id="IPR017927">
    <property type="entry name" value="FAD-bd_FR_type"/>
</dbReference>
<keyword evidence="11" id="KW-0479">Metal-binding</keyword>
<dbReference type="InterPro" id="IPR009050">
    <property type="entry name" value="Globin-like_sf"/>
</dbReference>
<evidence type="ECO:0000256" key="5">
    <source>
        <dbReference type="ARBA" id="ARBA00022714"/>
    </source>
</evidence>
<comment type="catalytic activity">
    <reaction evidence="9">
        <text>2 nitric oxide + NADH + 2 O2 = 2 nitrate + NAD(+) + H(+)</text>
        <dbReference type="Rhea" id="RHEA:19469"/>
        <dbReference type="ChEBI" id="CHEBI:15378"/>
        <dbReference type="ChEBI" id="CHEBI:15379"/>
        <dbReference type="ChEBI" id="CHEBI:16480"/>
        <dbReference type="ChEBI" id="CHEBI:17632"/>
        <dbReference type="ChEBI" id="CHEBI:57540"/>
        <dbReference type="ChEBI" id="CHEBI:57945"/>
        <dbReference type="EC" id="1.14.12.17"/>
    </reaction>
</comment>
<feature type="domain" description="FAD-binding FR-type" evidence="13">
    <location>
        <begin position="147"/>
        <end position="247"/>
    </location>
</feature>
<evidence type="ECO:0000313" key="14">
    <source>
        <dbReference type="EMBL" id="GAA4991613.1"/>
    </source>
</evidence>
<dbReference type="EMBL" id="BAABHS010000044">
    <property type="protein sequence ID" value="GAA4991613.1"/>
    <property type="molecule type" value="Genomic_DNA"/>
</dbReference>
<evidence type="ECO:0000256" key="7">
    <source>
        <dbReference type="ARBA" id="ARBA00023014"/>
    </source>
</evidence>
<dbReference type="InterPro" id="IPR000971">
    <property type="entry name" value="Globin"/>
</dbReference>
<comment type="caution">
    <text evidence="14">The sequence shown here is derived from an EMBL/GenBank/DDBJ whole genome shotgun (WGS) entry which is preliminary data.</text>
</comment>
<dbReference type="SUPFAM" id="SSF52343">
    <property type="entry name" value="Ferredoxin reductase-like, C-terminal NADP-linked domain"/>
    <property type="match status" value="1"/>
</dbReference>
<evidence type="ECO:0000256" key="3">
    <source>
        <dbReference type="ARBA" id="ARBA00006401"/>
    </source>
</evidence>
<comment type="similarity">
    <text evidence="3">In the C-terminal section; belongs to the flavoprotein pyridine nucleotide cytochrome reductase family.</text>
</comment>
<dbReference type="Proteomes" id="UP001500466">
    <property type="component" value="Unassembled WGS sequence"/>
</dbReference>
<evidence type="ECO:0000256" key="10">
    <source>
        <dbReference type="ARBA" id="ARBA00049433"/>
    </source>
</evidence>
<evidence type="ECO:0000256" key="11">
    <source>
        <dbReference type="RuleBase" id="RU000356"/>
    </source>
</evidence>
<dbReference type="Gene3D" id="2.40.30.10">
    <property type="entry name" value="Translation factors"/>
    <property type="match status" value="1"/>
</dbReference>
<dbReference type="PANTHER" id="PTHR47354">
    <property type="entry name" value="NADH OXIDOREDUCTASE HCR"/>
    <property type="match status" value="1"/>
</dbReference>
<evidence type="ECO:0000259" key="13">
    <source>
        <dbReference type="PROSITE" id="PS51384"/>
    </source>
</evidence>
<dbReference type="InterPro" id="IPR017938">
    <property type="entry name" value="Riboflavin_synthase-like_b-brl"/>
</dbReference>
<reference evidence="15" key="1">
    <citation type="journal article" date="2019" name="Int. J. Syst. Evol. Microbiol.">
        <title>The Global Catalogue of Microorganisms (GCM) 10K type strain sequencing project: providing services to taxonomists for standard genome sequencing and annotation.</title>
        <authorList>
            <consortium name="The Broad Institute Genomics Platform"/>
            <consortium name="The Broad Institute Genome Sequencing Center for Infectious Disease"/>
            <person name="Wu L."/>
            <person name="Ma J."/>
        </authorList>
    </citation>
    <scope>NUCLEOTIDE SEQUENCE [LARGE SCALE GENOMIC DNA]</scope>
    <source>
        <strain evidence="15">JCM 17986</strain>
    </source>
</reference>
<evidence type="ECO:0000256" key="4">
    <source>
        <dbReference type="ARBA" id="ARBA00012229"/>
    </source>
</evidence>
<organism evidence="14 15">
    <name type="scientific">Yinghuangia aomiensis</name>
    <dbReference type="NCBI Taxonomy" id="676205"/>
    <lineage>
        <taxon>Bacteria</taxon>
        <taxon>Bacillati</taxon>
        <taxon>Actinomycetota</taxon>
        <taxon>Actinomycetes</taxon>
        <taxon>Kitasatosporales</taxon>
        <taxon>Streptomycetaceae</taxon>
        <taxon>Yinghuangia</taxon>
    </lineage>
</organism>
<dbReference type="Pfam" id="PF00970">
    <property type="entry name" value="FAD_binding_6"/>
    <property type="match status" value="1"/>
</dbReference>
<comment type="similarity">
    <text evidence="11">Belongs to the globin family.</text>
</comment>
<dbReference type="InterPro" id="IPR050415">
    <property type="entry name" value="MRET"/>
</dbReference>
<dbReference type="Pfam" id="PF00175">
    <property type="entry name" value="NAD_binding_1"/>
    <property type="match status" value="1"/>
</dbReference>
<dbReference type="SUPFAM" id="SSF46458">
    <property type="entry name" value="Globin-like"/>
    <property type="match status" value="1"/>
</dbReference>
<dbReference type="InterPro" id="IPR012292">
    <property type="entry name" value="Globin/Proto"/>
</dbReference>
<keyword evidence="11" id="KW-0408">Iron</keyword>
<evidence type="ECO:0000256" key="6">
    <source>
        <dbReference type="ARBA" id="ARBA00022857"/>
    </source>
</evidence>
<keyword evidence="11" id="KW-0561">Oxygen transport</keyword>
<dbReference type="PROSITE" id="PS01033">
    <property type="entry name" value="GLOBIN"/>
    <property type="match status" value="1"/>
</dbReference>
<evidence type="ECO:0000256" key="1">
    <source>
        <dbReference type="ARBA" id="ARBA00001970"/>
    </source>
</evidence>
<keyword evidence="5" id="KW-0001">2Fe-2S</keyword>
<comment type="catalytic activity">
    <reaction evidence="10">
        <text>2 nitric oxide + NADPH + 2 O2 = 2 nitrate + NADP(+) + H(+)</text>
        <dbReference type="Rhea" id="RHEA:19465"/>
        <dbReference type="ChEBI" id="CHEBI:15378"/>
        <dbReference type="ChEBI" id="CHEBI:15379"/>
        <dbReference type="ChEBI" id="CHEBI:16480"/>
        <dbReference type="ChEBI" id="CHEBI:17632"/>
        <dbReference type="ChEBI" id="CHEBI:57783"/>
        <dbReference type="ChEBI" id="CHEBI:58349"/>
        <dbReference type="EC" id="1.14.12.17"/>
    </reaction>
</comment>
<dbReference type="CDD" id="cd19753">
    <property type="entry name" value="Mb-like_oxidoreductase"/>
    <property type="match status" value="1"/>
</dbReference>
<evidence type="ECO:0000259" key="12">
    <source>
        <dbReference type="PROSITE" id="PS01033"/>
    </source>
</evidence>
<dbReference type="PRINTS" id="PR00410">
    <property type="entry name" value="PHEHYDRXLASE"/>
</dbReference>
<feature type="domain" description="Globin" evidence="12">
    <location>
        <begin position="1"/>
        <end position="140"/>
    </location>
</feature>
<dbReference type="Pfam" id="PF00042">
    <property type="entry name" value="Globin"/>
    <property type="match status" value="1"/>
</dbReference>
<dbReference type="Gene3D" id="3.40.50.80">
    <property type="entry name" value="Nucleotide-binding domain of ferredoxin-NADP reductase (FNR) module"/>
    <property type="match status" value="1"/>
</dbReference>
<keyword evidence="11" id="KW-0813">Transport</keyword>
<dbReference type="InterPro" id="IPR008333">
    <property type="entry name" value="Cbr1-like_FAD-bd_dom"/>
</dbReference>
<dbReference type="EC" id="1.14.12.17" evidence="4"/>
<keyword evidence="8" id="KW-0520">NAD</keyword>
<comment type="cofactor">
    <cofactor evidence="2">
        <name>FAD</name>
        <dbReference type="ChEBI" id="CHEBI:57692"/>
    </cofactor>
</comment>
<evidence type="ECO:0000256" key="9">
    <source>
        <dbReference type="ARBA" id="ARBA00048649"/>
    </source>
</evidence>
<dbReference type="InterPro" id="IPR039261">
    <property type="entry name" value="FNR_nucleotide-bd"/>
</dbReference>
<dbReference type="SUPFAM" id="SSF63380">
    <property type="entry name" value="Riboflavin synthase domain-like"/>
    <property type="match status" value="1"/>
</dbReference>
<dbReference type="Gene3D" id="1.10.490.10">
    <property type="entry name" value="Globins"/>
    <property type="match status" value="1"/>
</dbReference>
<keyword evidence="11" id="KW-0349">Heme</keyword>
<dbReference type="PANTHER" id="PTHR47354:SF5">
    <property type="entry name" value="PROTEIN RFBI"/>
    <property type="match status" value="1"/>
</dbReference>
<dbReference type="InterPro" id="IPR001433">
    <property type="entry name" value="OxRdtase_FAD/NAD-bd"/>
</dbReference>
<protein>
    <recommendedName>
        <fullName evidence="4">nitric oxide dioxygenase</fullName>
        <ecNumber evidence="4">1.14.12.17</ecNumber>
    </recommendedName>
</protein>
<keyword evidence="6" id="KW-0521">NADP</keyword>
<proteinExistence type="inferred from homology"/>
<gene>
    <name evidence="14" type="ORF">GCM10023205_74750</name>
</gene>
<name>A0ABP9I8G9_9ACTN</name>
<dbReference type="PROSITE" id="PS51384">
    <property type="entry name" value="FAD_FR"/>
    <property type="match status" value="1"/>
</dbReference>
<evidence type="ECO:0000256" key="2">
    <source>
        <dbReference type="ARBA" id="ARBA00001974"/>
    </source>
</evidence>